<keyword evidence="4" id="KW-0812">Transmembrane</keyword>
<dbReference type="GO" id="GO:0055085">
    <property type="term" value="P:transmembrane transport"/>
    <property type="evidence" value="ECO:0007669"/>
    <property type="project" value="InterPro"/>
</dbReference>
<dbReference type="InterPro" id="IPR018108">
    <property type="entry name" value="MCP_transmembrane"/>
</dbReference>
<comment type="caution">
    <text evidence="7">The sequence shown here is derived from an EMBL/GenBank/DDBJ whole genome shotgun (WGS) entry which is preliminary data.</text>
</comment>
<dbReference type="AlphaFoldDB" id="A0A8T2NM92"/>
<dbReference type="Pfam" id="PF00153">
    <property type="entry name" value="Mito_carr"/>
    <property type="match status" value="1"/>
</dbReference>
<feature type="non-terminal residue" evidence="7">
    <location>
        <position position="1"/>
    </location>
</feature>
<keyword evidence="5" id="KW-0677">Repeat</keyword>
<evidence type="ECO:0000256" key="1">
    <source>
        <dbReference type="ARBA" id="ARBA00004141"/>
    </source>
</evidence>
<comment type="similarity">
    <text evidence="2">Belongs to the mitochondrial carrier (TC 2.A.29) family.</text>
</comment>
<dbReference type="SUPFAM" id="SSF103506">
    <property type="entry name" value="Mitochondrial carrier"/>
    <property type="match status" value="1"/>
</dbReference>
<evidence type="ECO:0000256" key="2">
    <source>
        <dbReference type="ARBA" id="ARBA00006375"/>
    </source>
</evidence>
<proteinExistence type="inferred from homology"/>
<evidence type="ECO:0000313" key="7">
    <source>
        <dbReference type="EMBL" id="KAG9341485.1"/>
    </source>
</evidence>
<dbReference type="Gene3D" id="1.50.40.10">
    <property type="entry name" value="Mitochondrial carrier domain"/>
    <property type="match status" value="1"/>
</dbReference>
<sequence length="135" mass="14799">MLPVEFTQGERESGSWKRCSLAAGVADAMSRTVTAPIDRLKTQLQMKAYSQVPENDLKVQQRFGLGCLSGAAAHAVFYPLESIMNWARTDPTNSSDSKLFFFSFVAFASGQTAAYPLAVIRTHHQAQVSKLVESP</sequence>
<accession>A0A8T2NM92</accession>
<dbReference type="PRINTS" id="PR00926">
    <property type="entry name" value="MITOCARRIER"/>
</dbReference>
<evidence type="ECO:0000256" key="5">
    <source>
        <dbReference type="ARBA" id="ARBA00022737"/>
    </source>
</evidence>
<dbReference type="GO" id="GO:0016020">
    <property type="term" value="C:membrane"/>
    <property type="evidence" value="ECO:0007669"/>
    <property type="project" value="UniProtKB-SubCell"/>
</dbReference>
<dbReference type="InterPro" id="IPR002067">
    <property type="entry name" value="MCP"/>
</dbReference>
<evidence type="ECO:0000256" key="4">
    <source>
        <dbReference type="ARBA" id="ARBA00022692"/>
    </source>
</evidence>
<dbReference type="InterPro" id="IPR023395">
    <property type="entry name" value="MCP_dom_sf"/>
</dbReference>
<keyword evidence="6" id="KW-0472">Membrane</keyword>
<keyword evidence="8" id="KW-1185">Reference proteome</keyword>
<name>A0A8T2NM92_9TELE</name>
<protein>
    <submittedName>
        <fullName evidence="7">Uncharacterized protein</fullName>
    </submittedName>
</protein>
<dbReference type="EMBL" id="JAFBMS010000034">
    <property type="protein sequence ID" value="KAG9341485.1"/>
    <property type="molecule type" value="Genomic_DNA"/>
</dbReference>
<dbReference type="Proteomes" id="UP000824540">
    <property type="component" value="Unassembled WGS sequence"/>
</dbReference>
<gene>
    <name evidence="7" type="ORF">JZ751_018988</name>
</gene>
<evidence type="ECO:0000256" key="3">
    <source>
        <dbReference type="ARBA" id="ARBA00022448"/>
    </source>
</evidence>
<organism evidence="7 8">
    <name type="scientific">Albula glossodonta</name>
    <name type="common">roundjaw bonefish</name>
    <dbReference type="NCBI Taxonomy" id="121402"/>
    <lineage>
        <taxon>Eukaryota</taxon>
        <taxon>Metazoa</taxon>
        <taxon>Chordata</taxon>
        <taxon>Craniata</taxon>
        <taxon>Vertebrata</taxon>
        <taxon>Euteleostomi</taxon>
        <taxon>Actinopterygii</taxon>
        <taxon>Neopterygii</taxon>
        <taxon>Teleostei</taxon>
        <taxon>Albuliformes</taxon>
        <taxon>Albulidae</taxon>
        <taxon>Albula</taxon>
    </lineage>
</organism>
<reference evidence="7" key="1">
    <citation type="thesis" date="2021" institute="BYU ScholarsArchive" country="Provo, UT, USA">
        <title>Applications of and Algorithms for Genome Assembly and Genomic Analyses with an Emphasis on Marine Teleosts.</title>
        <authorList>
            <person name="Pickett B.D."/>
        </authorList>
    </citation>
    <scope>NUCLEOTIDE SEQUENCE</scope>
    <source>
        <strain evidence="7">HI-2016</strain>
    </source>
</reference>
<dbReference type="PANTHER" id="PTHR24089">
    <property type="entry name" value="SOLUTE CARRIER FAMILY 25"/>
    <property type="match status" value="1"/>
</dbReference>
<evidence type="ECO:0000256" key="6">
    <source>
        <dbReference type="ARBA" id="ARBA00023136"/>
    </source>
</evidence>
<evidence type="ECO:0000313" key="8">
    <source>
        <dbReference type="Proteomes" id="UP000824540"/>
    </source>
</evidence>
<dbReference type="OrthoDB" id="270584at2759"/>
<comment type="subcellular location">
    <subcellularLocation>
        <location evidence="1">Membrane</location>
        <topology evidence="1">Multi-pass membrane protein</topology>
    </subcellularLocation>
</comment>
<keyword evidence="3" id="KW-0813">Transport</keyword>